<keyword evidence="3" id="KW-1185">Reference proteome</keyword>
<name>A0AAV3ZGP1_9GAST</name>
<evidence type="ECO:0000256" key="1">
    <source>
        <dbReference type="SAM" id="MobiDB-lite"/>
    </source>
</evidence>
<proteinExistence type="predicted"/>
<accession>A0AAV3ZGP1</accession>
<comment type="caution">
    <text evidence="2">The sequence shown here is derived from an EMBL/GenBank/DDBJ whole genome shotgun (WGS) entry which is preliminary data.</text>
</comment>
<reference evidence="2 3" key="1">
    <citation type="journal article" date="2021" name="Elife">
        <title>Chloroplast acquisition without the gene transfer in kleptoplastic sea slugs, Plakobranchus ocellatus.</title>
        <authorList>
            <person name="Maeda T."/>
            <person name="Takahashi S."/>
            <person name="Yoshida T."/>
            <person name="Shimamura S."/>
            <person name="Takaki Y."/>
            <person name="Nagai Y."/>
            <person name="Toyoda A."/>
            <person name="Suzuki Y."/>
            <person name="Arimoto A."/>
            <person name="Ishii H."/>
            <person name="Satoh N."/>
            <person name="Nishiyama T."/>
            <person name="Hasebe M."/>
            <person name="Maruyama T."/>
            <person name="Minagawa J."/>
            <person name="Obokata J."/>
            <person name="Shigenobu S."/>
        </authorList>
    </citation>
    <scope>NUCLEOTIDE SEQUENCE [LARGE SCALE GENOMIC DNA]</scope>
</reference>
<dbReference type="Proteomes" id="UP000735302">
    <property type="component" value="Unassembled WGS sequence"/>
</dbReference>
<protein>
    <submittedName>
        <fullName evidence="2">Uncharacterized protein</fullName>
    </submittedName>
</protein>
<dbReference type="AlphaFoldDB" id="A0AAV3ZGP1"/>
<feature type="compositionally biased region" description="Polar residues" evidence="1">
    <location>
        <begin position="1"/>
        <end position="20"/>
    </location>
</feature>
<sequence length="118" mass="12180">MDDLAASSSSEVNCSMSATEPSKHSLQRSPVVSLWLACQAFNLLCCFTPSVTWTLGVKGREERGKAEDLGVSPLRAGAGFGGELGFGGGVGFGGGRNGTPWGEGRRLSGSCGWTNPPD</sequence>
<evidence type="ECO:0000313" key="3">
    <source>
        <dbReference type="Proteomes" id="UP000735302"/>
    </source>
</evidence>
<feature type="region of interest" description="Disordered" evidence="1">
    <location>
        <begin position="95"/>
        <end position="118"/>
    </location>
</feature>
<gene>
    <name evidence="2" type="ORF">PoB_002026800</name>
</gene>
<organism evidence="2 3">
    <name type="scientific">Plakobranchus ocellatus</name>
    <dbReference type="NCBI Taxonomy" id="259542"/>
    <lineage>
        <taxon>Eukaryota</taxon>
        <taxon>Metazoa</taxon>
        <taxon>Spiralia</taxon>
        <taxon>Lophotrochozoa</taxon>
        <taxon>Mollusca</taxon>
        <taxon>Gastropoda</taxon>
        <taxon>Heterobranchia</taxon>
        <taxon>Euthyneura</taxon>
        <taxon>Panpulmonata</taxon>
        <taxon>Sacoglossa</taxon>
        <taxon>Placobranchoidea</taxon>
        <taxon>Plakobranchidae</taxon>
        <taxon>Plakobranchus</taxon>
    </lineage>
</organism>
<feature type="region of interest" description="Disordered" evidence="1">
    <location>
        <begin position="1"/>
        <end position="26"/>
    </location>
</feature>
<dbReference type="EMBL" id="BLXT01002372">
    <property type="protein sequence ID" value="GFN93762.1"/>
    <property type="molecule type" value="Genomic_DNA"/>
</dbReference>
<evidence type="ECO:0000313" key="2">
    <source>
        <dbReference type="EMBL" id="GFN93762.1"/>
    </source>
</evidence>